<keyword evidence="3" id="KW-1185">Reference proteome</keyword>
<dbReference type="OrthoDB" id="5828987at2"/>
<organism evidence="2 3">
    <name type="scientific">Photobacterium lutimaris</name>
    <dbReference type="NCBI Taxonomy" id="388278"/>
    <lineage>
        <taxon>Bacteria</taxon>
        <taxon>Pseudomonadati</taxon>
        <taxon>Pseudomonadota</taxon>
        <taxon>Gammaproteobacteria</taxon>
        <taxon>Vibrionales</taxon>
        <taxon>Vibrionaceae</taxon>
        <taxon>Photobacterium</taxon>
    </lineage>
</organism>
<evidence type="ECO:0008006" key="4">
    <source>
        <dbReference type="Google" id="ProtNLM"/>
    </source>
</evidence>
<reference evidence="2 3" key="1">
    <citation type="submission" date="2018-03" db="EMBL/GenBank/DDBJ databases">
        <title>Whole genome sequencing of Histamine producing bacteria.</title>
        <authorList>
            <person name="Butler K."/>
        </authorList>
    </citation>
    <scope>NUCLEOTIDE SEQUENCE [LARGE SCALE GENOMIC DNA]</scope>
    <source>
        <strain evidence="2 3">JCM 13586</strain>
    </source>
</reference>
<dbReference type="RefSeq" id="WP_107347503.1">
    <property type="nucleotide sequence ID" value="NZ_PYMH01000001.1"/>
</dbReference>
<name>A0A2T3J4D2_9GAMM</name>
<dbReference type="InterPro" id="IPR022541">
    <property type="entry name" value="YhfG"/>
</dbReference>
<dbReference type="EMBL" id="PYMH01000001">
    <property type="protein sequence ID" value="PSU36150.1"/>
    <property type="molecule type" value="Genomic_DNA"/>
</dbReference>
<dbReference type="Pfam" id="PF10832">
    <property type="entry name" value="YhfG"/>
    <property type="match status" value="1"/>
</dbReference>
<dbReference type="AlphaFoldDB" id="A0A2T3J4D2"/>
<comment type="caution">
    <text evidence="2">The sequence shown here is derived from an EMBL/GenBank/DDBJ whole genome shotgun (WGS) entry which is preliminary data.</text>
</comment>
<protein>
    <recommendedName>
        <fullName evidence="4">DUF2559 domain-containing protein</fullName>
    </recommendedName>
</protein>
<dbReference type="Proteomes" id="UP000241222">
    <property type="component" value="Unassembled WGS sequence"/>
</dbReference>
<accession>A0A2T3J4D2</accession>
<proteinExistence type="predicted"/>
<gene>
    <name evidence="2" type="ORF">C9I99_03860</name>
</gene>
<evidence type="ECO:0000313" key="3">
    <source>
        <dbReference type="Proteomes" id="UP000241222"/>
    </source>
</evidence>
<evidence type="ECO:0000256" key="1">
    <source>
        <dbReference type="SAM" id="MobiDB-lite"/>
    </source>
</evidence>
<feature type="region of interest" description="Disordered" evidence="1">
    <location>
        <begin position="31"/>
        <end position="57"/>
    </location>
</feature>
<evidence type="ECO:0000313" key="2">
    <source>
        <dbReference type="EMBL" id="PSU36150.1"/>
    </source>
</evidence>
<sequence>MLTDDQKRQRFKQLQRKNYRASLRLEGIHLDPEESKSNNDGLAEVEHINELKGQYAR</sequence>